<evidence type="ECO:0000256" key="1">
    <source>
        <dbReference type="ARBA" id="ARBA00008560"/>
    </source>
</evidence>
<dbReference type="AlphaFoldDB" id="A0A644YA61"/>
<dbReference type="GO" id="GO:0003735">
    <property type="term" value="F:structural constituent of ribosome"/>
    <property type="evidence" value="ECO:0007669"/>
    <property type="project" value="InterPro"/>
</dbReference>
<reference evidence="4" key="1">
    <citation type="submission" date="2019-08" db="EMBL/GenBank/DDBJ databases">
        <authorList>
            <person name="Kucharzyk K."/>
            <person name="Murdoch R.W."/>
            <person name="Higgins S."/>
            <person name="Loffler F."/>
        </authorList>
    </citation>
    <scope>NUCLEOTIDE SEQUENCE</scope>
</reference>
<protein>
    <submittedName>
        <fullName evidence="4">50S ribosomal protein L32</fullName>
    </submittedName>
</protein>
<dbReference type="PANTHER" id="PTHR35534:SF1">
    <property type="entry name" value="LARGE RIBOSOMAL SUBUNIT PROTEIN BL32"/>
    <property type="match status" value="1"/>
</dbReference>
<dbReference type="GO" id="GO:0015934">
    <property type="term" value="C:large ribosomal subunit"/>
    <property type="evidence" value="ECO:0007669"/>
    <property type="project" value="InterPro"/>
</dbReference>
<proteinExistence type="inferred from homology"/>
<dbReference type="InterPro" id="IPR011332">
    <property type="entry name" value="Ribosomal_zn-bd"/>
</dbReference>
<keyword evidence="2 4" id="KW-0689">Ribosomal protein</keyword>
<accession>A0A644YA61</accession>
<dbReference type="InterPro" id="IPR044957">
    <property type="entry name" value="Ribosomal_bL32_bact"/>
</dbReference>
<comment type="similarity">
    <text evidence="1">Belongs to the bacterial ribosomal protein bL32 family.</text>
</comment>
<dbReference type="SUPFAM" id="SSF57829">
    <property type="entry name" value="Zn-binding ribosomal proteins"/>
    <property type="match status" value="1"/>
</dbReference>
<dbReference type="InterPro" id="IPR002677">
    <property type="entry name" value="Ribosomal_bL32"/>
</dbReference>
<dbReference type="NCBIfam" id="TIGR01031">
    <property type="entry name" value="rpmF_bact"/>
    <property type="match status" value="1"/>
</dbReference>
<organism evidence="4">
    <name type="scientific">bioreactor metagenome</name>
    <dbReference type="NCBI Taxonomy" id="1076179"/>
    <lineage>
        <taxon>unclassified sequences</taxon>
        <taxon>metagenomes</taxon>
        <taxon>ecological metagenomes</taxon>
    </lineage>
</organism>
<keyword evidence="3" id="KW-0687">Ribonucleoprotein</keyword>
<dbReference type="HAMAP" id="MF_00340">
    <property type="entry name" value="Ribosomal_bL32"/>
    <property type="match status" value="1"/>
</dbReference>
<name>A0A644YA61_9ZZZZ</name>
<evidence type="ECO:0000313" key="4">
    <source>
        <dbReference type="EMBL" id="MPM25077.1"/>
    </source>
</evidence>
<dbReference type="PANTHER" id="PTHR35534">
    <property type="entry name" value="50S RIBOSOMAL PROTEIN L32"/>
    <property type="match status" value="1"/>
</dbReference>
<dbReference type="GO" id="GO:0006412">
    <property type="term" value="P:translation"/>
    <property type="evidence" value="ECO:0007669"/>
    <property type="project" value="InterPro"/>
</dbReference>
<evidence type="ECO:0000256" key="3">
    <source>
        <dbReference type="ARBA" id="ARBA00023274"/>
    </source>
</evidence>
<evidence type="ECO:0000256" key="2">
    <source>
        <dbReference type="ARBA" id="ARBA00022980"/>
    </source>
</evidence>
<dbReference type="EMBL" id="VSSQ01004409">
    <property type="protein sequence ID" value="MPM25077.1"/>
    <property type="molecule type" value="Genomic_DNA"/>
</dbReference>
<gene>
    <name evidence="4" type="primary">rpmF_17</name>
    <name evidence="4" type="ORF">SDC9_71567</name>
</gene>
<dbReference type="Pfam" id="PF01783">
    <property type="entry name" value="Ribosomal_L32p"/>
    <property type="match status" value="1"/>
</dbReference>
<sequence length="62" mass="6828">MAVPKGNTSKARKNTRRSAVWKLTAPTLVRCRECKTLIAPHRVCPNCGFYGGKAVVVKEKEA</sequence>
<comment type="caution">
    <text evidence="4">The sequence shown here is derived from an EMBL/GenBank/DDBJ whole genome shotgun (WGS) entry which is preliminary data.</text>
</comment>